<dbReference type="OrthoDB" id="9812892at2"/>
<dbReference type="SUPFAM" id="SSF49464">
    <property type="entry name" value="Carboxypeptidase regulatory domain-like"/>
    <property type="match status" value="1"/>
</dbReference>
<evidence type="ECO:0000256" key="4">
    <source>
        <dbReference type="ARBA" id="ARBA00022692"/>
    </source>
</evidence>
<dbReference type="STRING" id="1633631.GCA_001442925_00225"/>
<evidence type="ECO:0000256" key="6">
    <source>
        <dbReference type="ARBA" id="ARBA00023077"/>
    </source>
</evidence>
<keyword evidence="8 14" id="KW-0675">Receptor</keyword>
<keyword evidence="4 10" id="KW-0812">Transmembrane</keyword>
<dbReference type="InterPro" id="IPR036942">
    <property type="entry name" value="Beta-barrel_TonB_sf"/>
</dbReference>
<protein>
    <submittedName>
        <fullName evidence="14">TonB-dependent Receptor Plug Domain</fullName>
    </submittedName>
</protein>
<accession>A0A0P1LIH1</accession>
<keyword evidence="6 11" id="KW-0798">TonB box</keyword>
<dbReference type="Pfam" id="PF00593">
    <property type="entry name" value="TonB_dep_Rec_b-barrel"/>
    <property type="match status" value="1"/>
</dbReference>
<evidence type="ECO:0000259" key="12">
    <source>
        <dbReference type="Pfam" id="PF00593"/>
    </source>
</evidence>
<organism evidence="14 15">
    <name type="scientific">Candidatus Kryptonium thompsonii</name>
    <dbReference type="NCBI Taxonomy" id="1633631"/>
    <lineage>
        <taxon>Bacteria</taxon>
        <taxon>Pseudomonadati</taxon>
        <taxon>Candidatus Kryptoniota</taxon>
        <taxon>Candidatus Kryptonium</taxon>
    </lineage>
</organism>
<evidence type="ECO:0000256" key="8">
    <source>
        <dbReference type="ARBA" id="ARBA00023170"/>
    </source>
</evidence>
<accession>A0A0P1LEI5</accession>
<keyword evidence="9 10" id="KW-0998">Cell outer membrane</keyword>
<dbReference type="AlphaFoldDB" id="A0A0P1L823"/>
<evidence type="ECO:0000256" key="5">
    <source>
        <dbReference type="ARBA" id="ARBA00022729"/>
    </source>
</evidence>
<feature type="domain" description="TonB-dependent receptor plug" evidence="13">
    <location>
        <begin position="124"/>
        <end position="232"/>
    </location>
</feature>
<evidence type="ECO:0000259" key="13">
    <source>
        <dbReference type="Pfam" id="PF07715"/>
    </source>
</evidence>
<dbReference type="GO" id="GO:0009279">
    <property type="term" value="C:cell outer membrane"/>
    <property type="evidence" value="ECO:0007669"/>
    <property type="project" value="UniProtKB-SubCell"/>
</dbReference>
<accession>A0A0P1P6V8</accession>
<comment type="subcellular location">
    <subcellularLocation>
        <location evidence="1 10">Cell outer membrane</location>
        <topology evidence="1 10">Multi-pass membrane protein</topology>
    </subcellularLocation>
</comment>
<evidence type="ECO:0000313" key="15">
    <source>
        <dbReference type="Proteomes" id="UP000182011"/>
    </source>
</evidence>
<accession>A0A0P1L823</accession>
<dbReference type="PROSITE" id="PS01156">
    <property type="entry name" value="TONB_DEPENDENT_REC_2"/>
    <property type="match status" value="1"/>
</dbReference>
<reference evidence="14 15" key="1">
    <citation type="submission" date="2015-11" db="EMBL/GenBank/DDBJ databases">
        <authorList>
            <person name="Zhang Y."/>
            <person name="Guo Z."/>
        </authorList>
    </citation>
    <scope>NUCLEOTIDE SEQUENCE [LARGE SCALE GENOMIC DNA]</scope>
    <source>
        <strain evidence="14">JGI-4</strain>
    </source>
</reference>
<evidence type="ECO:0000256" key="3">
    <source>
        <dbReference type="ARBA" id="ARBA00022452"/>
    </source>
</evidence>
<dbReference type="Proteomes" id="UP000182011">
    <property type="component" value="Unassembled WGS sequence"/>
</dbReference>
<dbReference type="Pfam" id="PF13715">
    <property type="entry name" value="CarbopepD_reg_2"/>
    <property type="match status" value="1"/>
</dbReference>
<dbReference type="InterPro" id="IPR039426">
    <property type="entry name" value="TonB-dep_rcpt-like"/>
</dbReference>
<dbReference type="InterPro" id="IPR000531">
    <property type="entry name" value="Beta-barrel_TonB"/>
</dbReference>
<accession>A0A0P1NUV5</accession>
<dbReference type="Gene3D" id="2.170.130.10">
    <property type="entry name" value="TonB-dependent receptor, plug domain"/>
    <property type="match status" value="1"/>
</dbReference>
<dbReference type="GO" id="GO:0015344">
    <property type="term" value="F:siderophore uptake transmembrane transporter activity"/>
    <property type="evidence" value="ECO:0007669"/>
    <property type="project" value="TreeGrafter"/>
</dbReference>
<accession>A0A0P1NXL3</accession>
<accession>A0A0P1M3C3</accession>
<comment type="similarity">
    <text evidence="10 11">Belongs to the TonB-dependent receptor family.</text>
</comment>
<dbReference type="PROSITE" id="PS52016">
    <property type="entry name" value="TONB_DEPENDENT_REC_3"/>
    <property type="match status" value="1"/>
</dbReference>
<dbReference type="SUPFAM" id="SSF56935">
    <property type="entry name" value="Porins"/>
    <property type="match status" value="1"/>
</dbReference>
<evidence type="ECO:0000256" key="11">
    <source>
        <dbReference type="RuleBase" id="RU003357"/>
    </source>
</evidence>
<evidence type="ECO:0000256" key="10">
    <source>
        <dbReference type="PROSITE-ProRule" id="PRU01360"/>
    </source>
</evidence>
<evidence type="ECO:0000256" key="9">
    <source>
        <dbReference type="ARBA" id="ARBA00023237"/>
    </source>
</evidence>
<feature type="domain" description="TonB-dependent receptor-like beta-barrel" evidence="12">
    <location>
        <begin position="391"/>
        <end position="833"/>
    </location>
</feature>
<dbReference type="InterPro" id="IPR037066">
    <property type="entry name" value="Plug_dom_sf"/>
</dbReference>
<dbReference type="PANTHER" id="PTHR30069">
    <property type="entry name" value="TONB-DEPENDENT OUTER MEMBRANE RECEPTOR"/>
    <property type="match status" value="1"/>
</dbReference>
<evidence type="ECO:0000313" key="14">
    <source>
        <dbReference type="EMBL" id="CUU01259.1"/>
    </source>
</evidence>
<evidence type="ECO:0000256" key="1">
    <source>
        <dbReference type="ARBA" id="ARBA00004571"/>
    </source>
</evidence>
<dbReference type="GO" id="GO:0044718">
    <property type="term" value="P:siderophore transmembrane transport"/>
    <property type="evidence" value="ECO:0007669"/>
    <property type="project" value="TreeGrafter"/>
</dbReference>
<dbReference type="InterPro" id="IPR008969">
    <property type="entry name" value="CarboxyPept-like_regulatory"/>
</dbReference>
<proteinExistence type="inferred from homology"/>
<dbReference type="InterPro" id="IPR010917">
    <property type="entry name" value="TonB_rcpt_CS"/>
</dbReference>
<keyword evidence="5" id="KW-0732">Signal</keyword>
<accession>A0A0S4MRW2</accession>
<dbReference type="Pfam" id="PF07715">
    <property type="entry name" value="Plug"/>
    <property type="match status" value="1"/>
</dbReference>
<sequence length="953" mass="109238">MRLPKITVLLVISFSVLFSQTPKGKIFGKITDKTTGEPLVGANVLIEGTTMGAAANFDGEYFIINVPPGRYNLVASMVGYKKVIVKDVAVYVDRTTTVNFQLEPTAIEVEPVIVEAKRAIIEKDKTATSVNIESREIESAPIEGLKQILELTAGIIQNPNGTYSIRGGGAYELNFLINGVEQMTTNTGVPGYSFAWDKSNNSWKYDYNPLAVAQMEIISGGFSAEYGNAQSGVVKVVTKEGGPKLSGEFRFEYRPPGQYHWGPYLYGPETVEWQKWGTLERWKQTYPDSSDEWIYKMWRKWVENHSPNPDGSSNPLGVYDYRKLAYRRFLIGFGGPLGSSPEALRFFISAEYREKPTRIPTIERVQVYQNYTLTLSWNPAPKHKFKLMGLYQYYRGGLFSGSDDIRWAGRDGAWKYVLVTDSPRDEITTTQSFTWTYAINPQSFFELTAYHSRERYVVLVLPVPQRPSYLRDDVWSIPPGPWDEGYRTVYSFTTLYGQDARTDAWSVYGDYTNQVTTRLQLKAGFKLNYWDTYYNAVSSFAANAFISRTGYAEYYKAYPYYIAGYIQSRFEYEGMVANIGVRADGYNFNTEIPYDRFNPFYPALGAEAIGDPRTKHTKAHFRISPRFGISFPIGENTAFRLQYGHFYSMPTFKEALMKTTELGWIAYGNGNLGPKQTISYEFGLQHSYKNTHRIDIVAYYNDRVKQVGTLYVYAPSAGIRRNKRYLTYENNSYGASKGIEITIDKVAPGRWGYRLTYSLSRTTFGYYGPLAIWSDDPNDPRNYQERNQANDFLSYDDRTHTFRALVNYSVEKGGGIEILGVKPFSDFNISLTYTAQSGTPFTYVTSYDEFKDVVNNRRYPLEAKFDLNLTKRIYFGKQSLLLGVRIMNLFNNRWLTPFSSQDDLRDWVERNITPDMLKPGEDPLNPRASYKFNYFTTYRNVPREIYFTIGFGF</sequence>
<dbReference type="Gene3D" id="2.40.170.20">
    <property type="entry name" value="TonB-dependent receptor, beta-barrel domain"/>
    <property type="match status" value="1"/>
</dbReference>
<keyword evidence="3 10" id="KW-1134">Transmembrane beta strand</keyword>
<name>A0A0P1L823_9BACT</name>
<evidence type="ECO:0000256" key="7">
    <source>
        <dbReference type="ARBA" id="ARBA00023136"/>
    </source>
</evidence>
<accession>A0A0N7MTT2</accession>
<gene>
    <name evidence="14" type="ORF">JGI4_00223</name>
</gene>
<evidence type="ECO:0000256" key="2">
    <source>
        <dbReference type="ARBA" id="ARBA00022448"/>
    </source>
</evidence>
<keyword evidence="7 10" id="KW-0472">Membrane</keyword>
<keyword evidence="2 10" id="KW-0813">Transport</keyword>
<dbReference type="EMBL" id="FAOP01000001">
    <property type="protein sequence ID" value="CUU01259.1"/>
    <property type="molecule type" value="Genomic_DNA"/>
</dbReference>
<dbReference type="Gene3D" id="2.60.40.1120">
    <property type="entry name" value="Carboxypeptidase-like, regulatory domain"/>
    <property type="match status" value="1"/>
</dbReference>
<accession>A0A0P1M8E4</accession>
<dbReference type="PANTHER" id="PTHR30069:SF29">
    <property type="entry name" value="HEMOGLOBIN AND HEMOGLOBIN-HAPTOGLOBIN-BINDING PROTEIN 1-RELATED"/>
    <property type="match status" value="1"/>
</dbReference>
<dbReference type="RefSeq" id="WP_047134584.1">
    <property type="nucleotide sequence ID" value="NZ_CZVJ01000001.1"/>
</dbReference>
<dbReference type="InterPro" id="IPR012910">
    <property type="entry name" value="Plug_dom"/>
</dbReference>